<dbReference type="EMBL" id="JAFIRA010000075">
    <property type="protein sequence ID" value="MCJ2544533.1"/>
    <property type="molecule type" value="Genomic_DNA"/>
</dbReference>
<dbReference type="PROSITE" id="PS50983">
    <property type="entry name" value="FE_B12_PBP"/>
    <property type="match status" value="1"/>
</dbReference>
<dbReference type="Proteomes" id="UP000830835">
    <property type="component" value="Unassembled WGS sequence"/>
</dbReference>
<dbReference type="RefSeq" id="WP_244353203.1">
    <property type="nucleotide sequence ID" value="NZ_JAFIRA010000075.1"/>
</dbReference>
<evidence type="ECO:0000256" key="1">
    <source>
        <dbReference type="ARBA" id="ARBA00004196"/>
    </source>
</evidence>
<comment type="caution">
    <text evidence="6">The sequence shown here is derived from an EMBL/GenBank/DDBJ whole genome shotgun (WGS) entry which is preliminary data.</text>
</comment>
<evidence type="ECO:0000256" key="4">
    <source>
        <dbReference type="ARBA" id="ARBA00022729"/>
    </source>
</evidence>
<evidence type="ECO:0000256" key="3">
    <source>
        <dbReference type="ARBA" id="ARBA00022448"/>
    </source>
</evidence>
<dbReference type="SUPFAM" id="SSF53807">
    <property type="entry name" value="Helical backbone' metal receptor"/>
    <property type="match status" value="1"/>
</dbReference>
<evidence type="ECO:0000259" key="5">
    <source>
        <dbReference type="PROSITE" id="PS50983"/>
    </source>
</evidence>
<reference evidence="6" key="1">
    <citation type="submission" date="2021-02" db="EMBL/GenBank/DDBJ databases">
        <title>The CRISPR/cas machinery reduction and long-range gene transfer in the hot spring cyanobacterium Synechococcus.</title>
        <authorList>
            <person name="Dvorak P."/>
            <person name="Jahodarova E."/>
            <person name="Hasler P."/>
            <person name="Poulickova A."/>
        </authorList>
    </citation>
    <scope>NUCLEOTIDE SEQUENCE</scope>
    <source>
        <strain evidence="6">Rupite</strain>
    </source>
</reference>
<organism evidence="6 7">
    <name type="scientific">Thermostichus vulcanus str. 'Rupite'</name>
    <dbReference type="NCBI Taxonomy" id="2813851"/>
    <lineage>
        <taxon>Bacteria</taxon>
        <taxon>Bacillati</taxon>
        <taxon>Cyanobacteriota</taxon>
        <taxon>Cyanophyceae</taxon>
        <taxon>Thermostichales</taxon>
        <taxon>Thermostichaceae</taxon>
        <taxon>Thermostichus</taxon>
    </lineage>
</organism>
<accession>A0ABT0CFH6</accession>
<evidence type="ECO:0000313" key="6">
    <source>
        <dbReference type="EMBL" id="MCJ2544533.1"/>
    </source>
</evidence>
<dbReference type="Gene3D" id="3.40.50.1980">
    <property type="entry name" value="Nitrogenase molybdenum iron protein domain"/>
    <property type="match status" value="2"/>
</dbReference>
<dbReference type="InterPro" id="IPR051313">
    <property type="entry name" value="Bact_iron-sidero_bind"/>
</dbReference>
<dbReference type="PANTHER" id="PTHR30532">
    <property type="entry name" value="IRON III DICITRATE-BINDING PERIPLASMIC PROTEIN"/>
    <property type="match status" value="1"/>
</dbReference>
<dbReference type="InterPro" id="IPR002491">
    <property type="entry name" value="ABC_transptr_periplasmic_BD"/>
</dbReference>
<keyword evidence="3" id="KW-0813">Transport</keyword>
<feature type="domain" description="Fe/B12 periplasmic-binding" evidence="5">
    <location>
        <begin position="6"/>
        <end position="273"/>
    </location>
</feature>
<proteinExistence type="inferred from homology"/>
<comment type="subcellular location">
    <subcellularLocation>
        <location evidence="1">Cell envelope</location>
    </subcellularLocation>
</comment>
<evidence type="ECO:0000256" key="2">
    <source>
        <dbReference type="ARBA" id="ARBA00008814"/>
    </source>
</evidence>
<comment type="similarity">
    <text evidence="2">Belongs to the bacterial solute-binding protein 8 family.</text>
</comment>
<dbReference type="PANTHER" id="PTHR30532:SF1">
    <property type="entry name" value="IRON(3+)-HYDROXAMATE-BINDING PROTEIN FHUD"/>
    <property type="match status" value="1"/>
</dbReference>
<evidence type="ECO:0000313" key="7">
    <source>
        <dbReference type="Proteomes" id="UP000830835"/>
    </source>
</evidence>
<gene>
    <name evidence="6" type="ORF">JX360_16745</name>
</gene>
<protein>
    <submittedName>
        <fullName evidence="6">ABC transporter substrate-binding protein</fullName>
    </submittedName>
</protein>
<dbReference type="Pfam" id="PF01497">
    <property type="entry name" value="Peripla_BP_2"/>
    <property type="match status" value="1"/>
</dbReference>
<sequence>MPLVHRALHEGHQPLLSTEIPQLPQRLVSLTPTGFDILAELELPSLLSPGSGSYFFPDFQAIAQVKPDLILACEFPHRAWLWRLQRLAPVYLLAIGGLETACQNLIEIARLTGRVDQAQRAIDRLCGGIKRYSIQLAPLPKPTVLMMGGSWLNVLTRRLIIETEAGALGSILKDLAYYPWGVSTGSEPGIGFASLRHVLQVNPDVIFVQSYPLGPWRQTSIIQQLAKLPEWRQLRAAQSNRIFEVDPFWHQGSGTRSIRLMLKQVLPFIYPEQTFEGWM</sequence>
<keyword evidence="7" id="KW-1185">Reference proteome</keyword>
<keyword evidence="4" id="KW-0732">Signal</keyword>
<name>A0ABT0CFH6_THEVL</name>